<organism evidence="1 2">
    <name type="scientific">Riccia fluitans</name>
    <dbReference type="NCBI Taxonomy" id="41844"/>
    <lineage>
        <taxon>Eukaryota</taxon>
        <taxon>Viridiplantae</taxon>
        <taxon>Streptophyta</taxon>
        <taxon>Embryophyta</taxon>
        <taxon>Marchantiophyta</taxon>
        <taxon>Marchantiopsida</taxon>
        <taxon>Marchantiidae</taxon>
        <taxon>Marchantiales</taxon>
        <taxon>Ricciaceae</taxon>
        <taxon>Riccia</taxon>
    </lineage>
</organism>
<reference evidence="1 2" key="1">
    <citation type="submission" date="2024-09" db="EMBL/GenBank/DDBJ databases">
        <title>Chromosome-scale assembly of Riccia fluitans.</title>
        <authorList>
            <person name="Paukszto L."/>
            <person name="Sawicki J."/>
            <person name="Karawczyk K."/>
            <person name="Piernik-Szablinska J."/>
            <person name="Szczecinska M."/>
            <person name="Mazdziarz M."/>
        </authorList>
    </citation>
    <scope>NUCLEOTIDE SEQUENCE [LARGE SCALE GENOMIC DNA]</scope>
    <source>
        <strain evidence="1">Rf_01</strain>
        <tissue evidence="1">Aerial parts of the thallus</tissue>
    </source>
</reference>
<name>A0ABD1YIJ2_9MARC</name>
<evidence type="ECO:0000313" key="1">
    <source>
        <dbReference type="EMBL" id="KAL2630618.1"/>
    </source>
</evidence>
<evidence type="ECO:0000313" key="2">
    <source>
        <dbReference type="Proteomes" id="UP001605036"/>
    </source>
</evidence>
<protein>
    <submittedName>
        <fullName evidence="1">Uncharacterized protein</fullName>
    </submittedName>
</protein>
<dbReference type="AlphaFoldDB" id="A0ABD1YIJ2"/>
<proteinExistence type="predicted"/>
<accession>A0ABD1YIJ2</accession>
<dbReference type="EMBL" id="JBHFFA010000004">
    <property type="protein sequence ID" value="KAL2630618.1"/>
    <property type="molecule type" value="Genomic_DNA"/>
</dbReference>
<comment type="caution">
    <text evidence="1">The sequence shown here is derived from an EMBL/GenBank/DDBJ whole genome shotgun (WGS) entry which is preliminary data.</text>
</comment>
<keyword evidence="2" id="KW-1185">Reference proteome</keyword>
<dbReference type="Proteomes" id="UP001605036">
    <property type="component" value="Unassembled WGS sequence"/>
</dbReference>
<gene>
    <name evidence="1" type="ORF">R1flu_015304</name>
</gene>
<sequence length="263" mass="30496">MKTLPWLELFPLKSMGEENRLTDVDQPLIKATYIRGKEAVEQFRNHLACFSRHNGTGPGHISYEQAEAIERVLDGNISAWLVREELKWVWQTNSSCPFWAVNRDDLCRRIGSRRNVMVVGDSINRENSWTLMNHLVLNGTGYTNNRSTDGVYEMCGDIFGAGNGFKVFFVRNDRLSPVLVPSENWETNFYEFPWLNLVDEYDVKLLIMNGEAHYEDDVTYVQALRNIFTILSGRFPHVRVIYRNTQPGNFQPQLPSLLYMLYS</sequence>